<dbReference type="Gene3D" id="1.10.8.430">
    <property type="entry name" value="Helical domain of apoptotic protease-activating factors"/>
    <property type="match status" value="1"/>
</dbReference>
<dbReference type="InterPro" id="IPR002182">
    <property type="entry name" value="NB-ARC"/>
</dbReference>
<keyword evidence="1" id="KW-0433">Leucine-rich repeat</keyword>
<dbReference type="Proteomes" id="UP001234989">
    <property type="component" value="Chromosome 6"/>
</dbReference>
<dbReference type="PANTHER" id="PTHR36766">
    <property type="entry name" value="PLANT BROAD-SPECTRUM MILDEW RESISTANCE PROTEIN RPW8"/>
    <property type="match status" value="1"/>
</dbReference>
<evidence type="ECO:0000256" key="1">
    <source>
        <dbReference type="ARBA" id="ARBA00022614"/>
    </source>
</evidence>
<dbReference type="InterPro" id="IPR027417">
    <property type="entry name" value="P-loop_NTPase"/>
</dbReference>
<evidence type="ECO:0000313" key="4">
    <source>
        <dbReference type="EMBL" id="WMV32475.1"/>
    </source>
</evidence>
<name>A0AAF0R4C3_SOLVR</name>
<reference evidence="4" key="1">
    <citation type="submission" date="2023-08" db="EMBL/GenBank/DDBJ databases">
        <title>A de novo genome assembly of Solanum verrucosum Schlechtendal, a Mexican diploid species geographically isolated from the other diploid A-genome species in potato relatives.</title>
        <authorList>
            <person name="Hosaka K."/>
        </authorList>
    </citation>
    <scope>NUCLEOTIDE SEQUENCE</scope>
    <source>
        <tissue evidence="4">Young leaves</tissue>
    </source>
</reference>
<dbReference type="Gene3D" id="3.40.50.300">
    <property type="entry name" value="P-loop containing nucleotide triphosphate hydrolases"/>
    <property type="match status" value="1"/>
</dbReference>
<dbReference type="EMBL" id="CP133617">
    <property type="protein sequence ID" value="WMV32475.1"/>
    <property type="molecule type" value="Genomic_DNA"/>
</dbReference>
<evidence type="ECO:0000259" key="3">
    <source>
        <dbReference type="Pfam" id="PF00931"/>
    </source>
</evidence>
<dbReference type="InterPro" id="IPR042197">
    <property type="entry name" value="Apaf_helical"/>
</dbReference>
<dbReference type="PANTHER" id="PTHR36766:SF44">
    <property type="entry name" value="NBS-CODING RESISTANCE GENE ANALOG"/>
    <property type="match status" value="1"/>
</dbReference>
<evidence type="ECO:0000256" key="2">
    <source>
        <dbReference type="ARBA" id="ARBA00022821"/>
    </source>
</evidence>
<dbReference type="GO" id="GO:0043531">
    <property type="term" value="F:ADP binding"/>
    <property type="evidence" value="ECO:0007669"/>
    <property type="project" value="InterPro"/>
</dbReference>
<dbReference type="GO" id="GO:0006952">
    <property type="term" value="P:defense response"/>
    <property type="evidence" value="ECO:0007669"/>
    <property type="project" value="UniProtKB-KW"/>
</dbReference>
<gene>
    <name evidence="4" type="ORF">MTR67_025860</name>
</gene>
<dbReference type="AlphaFoldDB" id="A0AAF0R4C3"/>
<organism evidence="4 5">
    <name type="scientific">Solanum verrucosum</name>
    <dbReference type="NCBI Taxonomy" id="315347"/>
    <lineage>
        <taxon>Eukaryota</taxon>
        <taxon>Viridiplantae</taxon>
        <taxon>Streptophyta</taxon>
        <taxon>Embryophyta</taxon>
        <taxon>Tracheophyta</taxon>
        <taxon>Spermatophyta</taxon>
        <taxon>Magnoliopsida</taxon>
        <taxon>eudicotyledons</taxon>
        <taxon>Gunneridae</taxon>
        <taxon>Pentapetalae</taxon>
        <taxon>asterids</taxon>
        <taxon>lamiids</taxon>
        <taxon>Solanales</taxon>
        <taxon>Solanaceae</taxon>
        <taxon>Solanoideae</taxon>
        <taxon>Solaneae</taxon>
        <taxon>Solanum</taxon>
    </lineage>
</organism>
<protein>
    <recommendedName>
        <fullName evidence="3">NB-ARC domain-containing protein</fullName>
    </recommendedName>
</protein>
<dbReference type="Pfam" id="PF00931">
    <property type="entry name" value="NB-ARC"/>
    <property type="match status" value="1"/>
</dbReference>
<dbReference type="SUPFAM" id="SSF52540">
    <property type="entry name" value="P-loop containing nucleoside triphosphate hydrolases"/>
    <property type="match status" value="1"/>
</dbReference>
<accession>A0AAF0R4C3</accession>
<proteinExistence type="predicted"/>
<sequence>MMCRGTLKIFDFHKIQWIVANVIDTVCVVLPNSCNTSLEQFADVMTSLREMVKDLWARILPQFQLMAERVRLFLWEGHKQSTRAHDDVWDTTTWDELTRPFPKVEKGCRIILTTREKEVALHGKLYTDPINLRLLRSERSLELFEKRGFGKESCPDELLDVGKEIAQNCKGLPLVVDLITGVVARKEKITEIRCHV</sequence>
<feature type="domain" description="NB-ARC" evidence="3">
    <location>
        <begin position="85"/>
        <end position="153"/>
    </location>
</feature>
<evidence type="ECO:0000313" key="5">
    <source>
        <dbReference type="Proteomes" id="UP001234989"/>
    </source>
</evidence>
<keyword evidence="2" id="KW-0611">Plant defense</keyword>
<keyword evidence="5" id="KW-1185">Reference proteome</keyword>